<evidence type="ECO:0000313" key="2">
    <source>
        <dbReference type="EMBL" id="KAF3528317.1"/>
    </source>
</evidence>
<reference evidence="2 3" key="1">
    <citation type="journal article" date="2020" name="BMC Genomics">
        <title>Intraspecific diversification of the crop wild relative Brassica cretica Lam. using demographic model selection.</title>
        <authorList>
            <person name="Kioukis A."/>
            <person name="Michalopoulou V.A."/>
            <person name="Briers L."/>
            <person name="Pirintsos S."/>
            <person name="Studholme D.J."/>
            <person name="Pavlidis P."/>
            <person name="Sarris P.F."/>
        </authorList>
    </citation>
    <scope>NUCLEOTIDE SEQUENCE [LARGE SCALE GENOMIC DNA]</scope>
    <source>
        <strain evidence="3">cv. PFS-1207/04</strain>
    </source>
</reference>
<proteinExistence type="predicted"/>
<gene>
    <name evidence="2" type="ORF">DY000_02036172</name>
</gene>
<keyword evidence="3" id="KW-1185">Reference proteome</keyword>
<sequence>MENLYFCKEDLEQDHELARGKEEETMNFLKDIERALYEAWSKGKKKLPEVEVDKEDKAKKERERRRRLRTG</sequence>
<comment type="caution">
    <text evidence="2">The sequence shown here is derived from an EMBL/GenBank/DDBJ whole genome shotgun (WGS) entry which is preliminary data.</text>
</comment>
<dbReference type="Proteomes" id="UP000266723">
    <property type="component" value="Unassembled WGS sequence"/>
</dbReference>
<evidence type="ECO:0000256" key="1">
    <source>
        <dbReference type="SAM" id="MobiDB-lite"/>
    </source>
</evidence>
<feature type="region of interest" description="Disordered" evidence="1">
    <location>
        <begin position="51"/>
        <end position="71"/>
    </location>
</feature>
<accession>A0ABQ7B7I4</accession>
<feature type="compositionally biased region" description="Basic and acidic residues" evidence="1">
    <location>
        <begin position="51"/>
        <end position="61"/>
    </location>
</feature>
<evidence type="ECO:0000313" key="3">
    <source>
        <dbReference type="Proteomes" id="UP000266723"/>
    </source>
</evidence>
<organism evidence="2 3">
    <name type="scientific">Brassica cretica</name>
    <name type="common">Mustard</name>
    <dbReference type="NCBI Taxonomy" id="69181"/>
    <lineage>
        <taxon>Eukaryota</taxon>
        <taxon>Viridiplantae</taxon>
        <taxon>Streptophyta</taxon>
        <taxon>Embryophyta</taxon>
        <taxon>Tracheophyta</taxon>
        <taxon>Spermatophyta</taxon>
        <taxon>Magnoliopsida</taxon>
        <taxon>eudicotyledons</taxon>
        <taxon>Gunneridae</taxon>
        <taxon>Pentapetalae</taxon>
        <taxon>rosids</taxon>
        <taxon>malvids</taxon>
        <taxon>Brassicales</taxon>
        <taxon>Brassicaceae</taxon>
        <taxon>Brassiceae</taxon>
        <taxon>Brassica</taxon>
    </lineage>
</organism>
<dbReference type="EMBL" id="QGKV02001507">
    <property type="protein sequence ID" value="KAF3528317.1"/>
    <property type="molecule type" value="Genomic_DNA"/>
</dbReference>
<feature type="compositionally biased region" description="Basic residues" evidence="1">
    <location>
        <begin position="62"/>
        <end position="71"/>
    </location>
</feature>
<name>A0ABQ7B7I4_BRACR</name>
<protein>
    <submittedName>
        <fullName evidence="2">Uncharacterized protein</fullName>
    </submittedName>
</protein>